<evidence type="ECO:0000313" key="2">
    <source>
        <dbReference type="Proteomes" id="UP000196342"/>
    </source>
</evidence>
<gene>
    <name evidence="1" type="ORF">CBW21_22475</name>
</gene>
<dbReference type="Proteomes" id="UP000196342">
    <property type="component" value="Unassembled WGS sequence"/>
</dbReference>
<reference evidence="1 2" key="1">
    <citation type="submission" date="2017-05" db="EMBL/GenBank/DDBJ databases">
        <title>Chromobacterium violaceum GHPS1 isolated from Hydrocarbon polluted soil in French Guiana display an awesome secondary metabolite arsenal and a battery of drug and heavy-metal-resistance and detoxification of xenobiotics proteins.</title>
        <authorList>
            <person name="Belbahri L."/>
        </authorList>
    </citation>
    <scope>NUCLEOTIDE SEQUENCE [LARGE SCALE GENOMIC DNA]</scope>
    <source>
        <strain evidence="1 2">GHPS1</strain>
    </source>
</reference>
<keyword evidence="2" id="KW-1185">Reference proteome</keyword>
<dbReference type="EMBL" id="NHOO01000032">
    <property type="protein sequence ID" value="OVE45606.1"/>
    <property type="molecule type" value="Genomic_DNA"/>
</dbReference>
<comment type="caution">
    <text evidence="1">The sequence shown here is derived from an EMBL/GenBank/DDBJ whole genome shotgun (WGS) entry which is preliminary data.</text>
</comment>
<dbReference type="AlphaFoldDB" id="A0A202B2E2"/>
<protein>
    <submittedName>
        <fullName evidence="1">Uncharacterized protein</fullName>
    </submittedName>
</protein>
<dbReference type="RefSeq" id="WP_087698916.1">
    <property type="nucleotide sequence ID" value="NZ_NHOO01000032.1"/>
</dbReference>
<sequence>MTQSYRDPTFDEVAWREERARWDEEWIADRAKRAEERRSDPQYRLFRRRRIRRLMKLVLSGKHGKR</sequence>
<organism evidence="1 2">
    <name type="scientific">Chromobacterium violaceum</name>
    <dbReference type="NCBI Taxonomy" id="536"/>
    <lineage>
        <taxon>Bacteria</taxon>
        <taxon>Pseudomonadati</taxon>
        <taxon>Pseudomonadota</taxon>
        <taxon>Betaproteobacteria</taxon>
        <taxon>Neisseriales</taxon>
        <taxon>Chromobacteriaceae</taxon>
        <taxon>Chromobacterium</taxon>
    </lineage>
</organism>
<name>A0A202B2E2_CHRVL</name>
<accession>A0A202B2E2</accession>
<proteinExistence type="predicted"/>
<evidence type="ECO:0000313" key="1">
    <source>
        <dbReference type="EMBL" id="OVE45606.1"/>
    </source>
</evidence>